<keyword evidence="1" id="KW-1185">Reference proteome</keyword>
<dbReference type="GeneID" id="105043393"/>
<dbReference type="Proteomes" id="UP000504607">
    <property type="component" value="Chromosome 4"/>
</dbReference>
<dbReference type="KEGG" id="egu:105043393"/>
<dbReference type="RefSeq" id="XP_029119904.1">
    <property type="nucleotide sequence ID" value="XM_029264071.1"/>
</dbReference>
<protein>
    <submittedName>
        <fullName evidence="2">Uncharacterized protein LOC105043393</fullName>
    </submittedName>
</protein>
<evidence type="ECO:0000313" key="1">
    <source>
        <dbReference type="Proteomes" id="UP000504607"/>
    </source>
</evidence>
<proteinExistence type="predicted"/>
<sequence length="103" mass="12181">MRPWIPFTHDIWGISDRMFYDYFSSLPPLDPFFLEKPQNSLASLGLPQLFRRCRKSLQVHAVVLQLFTMERSEMKLLNCADSRYVALLSYRLPVIQDQIFRGI</sequence>
<accession>A0A8N4EYC8</accession>
<dbReference type="AlphaFoldDB" id="A0A8N4EYC8"/>
<name>A0A8N4EYC8_ELAGV</name>
<evidence type="ECO:0000313" key="2">
    <source>
        <dbReference type="RefSeq" id="XP_029119904.1"/>
    </source>
</evidence>
<organism evidence="1 2">
    <name type="scientific">Elaeis guineensis var. tenera</name>
    <name type="common">Oil palm</name>
    <dbReference type="NCBI Taxonomy" id="51953"/>
    <lineage>
        <taxon>Eukaryota</taxon>
        <taxon>Viridiplantae</taxon>
        <taxon>Streptophyta</taxon>
        <taxon>Embryophyta</taxon>
        <taxon>Tracheophyta</taxon>
        <taxon>Spermatophyta</taxon>
        <taxon>Magnoliopsida</taxon>
        <taxon>Liliopsida</taxon>
        <taxon>Arecaceae</taxon>
        <taxon>Arecoideae</taxon>
        <taxon>Cocoseae</taxon>
        <taxon>Elaeidinae</taxon>
        <taxon>Elaeis</taxon>
    </lineage>
</organism>
<reference evidence="2" key="1">
    <citation type="submission" date="2025-08" db="UniProtKB">
        <authorList>
            <consortium name="RefSeq"/>
        </authorList>
    </citation>
    <scope>IDENTIFICATION</scope>
</reference>
<gene>
    <name evidence="2" type="primary">LOC105043393</name>
</gene>